<evidence type="ECO:0000313" key="2">
    <source>
        <dbReference type="Proteomes" id="UP000614334"/>
    </source>
</evidence>
<protein>
    <submittedName>
        <fullName evidence="1">Transposase family tnp2</fullName>
    </submittedName>
</protein>
<gene>
    <name evidence="1" type="ORF">RHS01_10144</name>
</gene>
<name>A0A8H7M059_9AGAM</name>
<sequence>MLYQHEFKHWLGRINNFFNSQIYKQLLRTNIVIDGADTGVQHFPGKHNIAIAIMSDGVNIFNQGSKETNTCWPIMAQNLNLPPEECTQMCNLIPLGVIPRPNKPKDFDSFLILFVEECIDLAKGIDTYNAMTGQTFTLCVHPVIISGNMQAIKYLQNFKVQMVVSPAVSA</sequence>
<dbReference type="Pfam" id="PF02992">
    <property type="entry name" value="Transposase_21"/>
    <property type="match status" value="1"/>
</dbReference>
<comment type="caution">
    <text evidence="1">The sequence shown here is derived from an EMBL/GenBank/DDBJ whole genome shotgun (WGS) entry which is preliminary data.</text>
</comment>
<organism evidence="1 2">
    <name type="scientific">Rhizoctonia solani</name>
    <dbReference type="NCBI Taxonomy" id="456999"/>
    <lineage>
        <taxon>Eukaryota</taxon>
        <taxon>Fungi</taxon>
        <taxon>Dikarya</taxon>
        <taxon>Basidiomycota</taxon>
        <taxon>Agaricomycotina</taxon>
        <taxon>Agaricomycetes</taxon>
        <taxon>Cantharellales</taxon>
        <taxon>Ceratobasidiaceae</taxon>
        <taxon>Rhizoctonia</taxon>
    </lineage>
</organism>
<evidence type="ECO:0000313" key="1">
    <source>
        <dbReference type="EMBL" id="KAF8749273.1"/>
    </source>
</evidence>
<reference evidence="1" key="1">
    <citation type="submission" date="2020-09" db="EMBL/GenBank/DDBJ databases">
        <title>Comparative genome analyses of four rice-infecting Rhizoctonia solani isolates reveal extensive enrichment of homogalacturonan modification genes.</title>
        <authorList>
            <person name="Lee D.-Y."/>
            <person name="Jeon J."/>
            <person name="Kim K.-T."/>
            <person name="Cheong K."/>
            <person name="Song H."/>
            <person name="Choi G."/>
            <person name="Ko J."/>
            <person name="Opiyo S.O."/>
            <person name="Zuo S."/>
            <person name="Madhav S."/>
            <person name="Lee Y.-H."/>
            <person name="Wang G.-L."/>
        </authorList>
    </citation>
    <scope>NUCLEOTIDE SEQUENCE</scope>
    <source>
        <strain evidence="1">AG1-IA B2</strain>
    </source>
</reference>
<proteinExistence type="predicted"/>
<dbReference type="AlphaFoldDB" id="A0A8H7M059"/>
<accession>A0A8H7M059</accession>
<dbReference type="Proteomes" id="UP000614334">
    <property type="component" value="Unassembled WGS sequence"/>
</dbReference>
<dbReference type="EMBL" id="JACYCF010000029">
    <property type="protein sequence ID" value="KAF8749273.1"/>
    <property type="molecule type" value="Genomic_DNA"/>
</dbReference>
<dbReference type="InterPro" id="IPR004242">
    <property type="entry name" value="Transposase_21"/>
</dbReference>